<comment type="caution">
    <text evidence="14">The sequence shown here is derived from an EMBL/GenBank/DDBJ whole genome shotgun (WGS) entry which is preliminary data.</text>
</comment>
<dbReference type="InterPro" id="IPR022998">
    <property type="entry name" value="ThiamineP_synth_TenI"/>
</dbReference>
<evidence type="ECO:0000256" key="8">
    <source>
        <dbReference type="ARBA" id="ARBA00047851"/>
    </source>
</evidence>
<dbReference type="AlphaFoldDB" id="A0A2W5WV86"/>
<evidence type="ECO:0000259" key="13">
    <source>
        <dbReference type="Pfam" id="PF02581"/>
    </source>
</evidence>
<proteinExistence type="inferred from homology"/>
<evidence type="ECO:0000256" key="7">
    <source>
        <dbReference type="ARBA" id="ARBA00047334"/>
    </source>
</evidence>
<dbReference type="Gene3D" id="3.20.20.70">
    <property type="entry name" value="Aldolase class I"/>
    <property type="match status" value="1"/>
</dbReference>
<reference evidence="14 15" key="1">
    <citation type="submission" date="2018-06" db="EMBL/GenBank/DDBJ databases">
        <title>Whole genome sequencing of a novel hydrocarbon degrading bacterial strain, PW21 isolated from oil contaminated produced water sample.</title>
        <authorList>
            <person name="Nagkirti P."/>
            <person name="Shaikh A."/>
            <person name="Gowdaman V."/>
            <person name="Engineer A.E."/>
            <person name="Dagar S."/>
            <person name="Dhakephalkar P.K."/>
        </authorList>
    </citation>
    <scope>NUCLEOTIDE SEQUENCE [LARGE SCALE GENOMIC DNA]</scope>
    <source>
        <strain evidence="14 15">PW21</strain>
    </source>
</reference>
<evidence type="ECO:0000256" key="9">
    <source>
        <dbReference type="ARBA" id="ARBA00047883"/>
    </source>
</evidence>
<dbReference type="InterPro" id="IPR034291">
    <property type="entry name" value="TMP_synthase"/>
</dbReference>
<name>A0A2W5WV86_9MICO</name>
<evidence type="ECO:0000256" key="11">
    <source>
        <dbReference type="RuleBase" id="RU003826"/>
    </source>
</evidence>
<organism evidence="14 15">
    <name type="scientific">Xylanimonas oleitrophica</name>
    <dbReference type="NCBI Taxonomy" id="2607479"/>
    <lineage>
        <taxon>Bacteria</taxon>
        <taxon>Bacillati</taxon>
        <taxon>Actinomycetota</taxon>
        <taxon>Actinomycetes</taxon>
        <taxon>Micrococcales</taxon>
        <taxon>Promicromonosporaceae</taxon>
        <taxon>Xylanimonas</taxon>
    </lineage>
</organism>
<feature type="binding site" evidence="10">
    <location>
        <position position="145"/>
    </location>
    <ligand>
        <name>4-amino-2-methyl-5-(diphosphooxymethyl)pyrimidine</name>
        <dbReference type="ChEBI" id="CHEBI:57841"/>
    </ligand>
</feature>
<dbReference type="PANTHER" id="PTHR20857">
    <property type="entry name" value="THIAMINE-PHOSPHATE PYROPHOSPHORYLASE"/>
    <property type="match status" value="1"/>
</dbReference>
<gene>
    <name evidence="10 14" type="primary">thiE</name>
    <name evidence="14" type="ORF">DNL40_03170</name>
</gene>
<dbReference type="InterPro" id="IPR013785">
    <property type="entry name" value="Aldolase_TIM"/>
</dbReference>
<evidence type="ECO:0000313" key="14">
    <source>
        <dbReference type="EMBL" id="PZR55379.1"/>
    </source>
</evidence>
<evidence type="ECO:0000313" key="15">
    <source>
        <dbReference type="Proteomes" id="UP000248783"/>
    </source>
</evidence>
<keyword evidence="15" id="KW-1185">Reference proteome</keyword>
<comment type="pathway">
    <text evidence="2 10 12">Cofactor biosynthesis; thiamine diphosphate biosynthesis; thiamine phosphate from 4-amino-2-methyl-5-diphosphomethylpyrimidine and 4-methyl-5-(2-phosphoethyl)-thiazole: step 1/1.</text>
</comment>
<protein>
    <recommendedName>
        <fullName evidence="10">Thiamine-phosphate synthase</fullName>
        <shortName evidence="10">TP synthase</shortName>
        <shortName evidence="10">TPS</shortName>
        <ecNumber evidence="10">2.5.1.3</ecNumber>
    </recommendedName>
    <alternativeName>
        <fullName evidence="10">Thiamine-phosphate pyrophosphorylase</fullName>
        <shortName evidence="10">TMP pyrophosphorylase</shortName>
        <shortName evidence="10">TMP-PPase</shortName>
    </alternativeName>
</protein>
<dbReference type="Pfam" id="PF02581">
    <property type="entry name" value="TMP-TENI"/>
    <property type="match status" value="1"/>
</dbReference>
<evidence type="ECO:0000256" key="5">
    <source>
        <dbReference type="ARBA" id="ARBA00022842"/>
    </source>
</evidence>
<dbReference type="Proteomes" id="UP000248783">
    <property type="component" value="Unassembled WGS sequence"/>
</dbReference>
<feature type="binding site" evidence="10">
    <location>
        <position position="94"/>
    </location>
    <ligand>
        <name>Mg(2+)</name>
        <dbReference type="ChEBI" id="CHEBI:18420"/>
    </ligand>
</feature>
<dbReference type="GO" id="GO:0009229">
    <property type="term" value="P:thiamine diphosphate biosynthetic process"/>
    <property type="evidence" value="ECO:0007669"/>
    <property type="project" value="UniProtKB-UniRule"/>
</dbReference>
<dbReference type="NCBIfam" id="TIGR00693">
    <property type="entry name" value="thiE"/>
    <property type="match status" value="1"/>
</dbReference>
<dbReference type="GO" id="GO:0005737">
    <property type="term" value="C:cytoplasm"/>
    <property type="evidence" value="ECO:0007669"/>
    <property type="project" value="TreeGrafter"/>
</dbReference>
<feature type="binding site" evidence="10">
    <location>
        <position position="74"/>
    </location>
    <ligand>
        <name>4-amino-2-methyl-5-(diphosphooxymethyl)pyrimidine</name>
        <dbReference type="ChEBI" id="CHEBI:57841"/>
    </ligand>
</feature>
<feature type="domain" description="Thiamine phosphate synthase/TenI" evidence="13">
    <location>
        <begin position="11"/>
        <end position="199"/>
    </location>
</feature>
<evidence type="ECO:0000256" key="12">
    <source>
        <dbReference type="RuleBase" id="RU004253"/>
    </source>
</evidence>
<feature type="binding site" evidence="10">
    <location>
        <position position="176"/>
    </location>
    <ligand>
        <name>2-[(2R,5Z)-2-carboxy-4-methylthiazol-5(2H)-ylidene]ethyl phosphate</name>
        <dbReference type="ChEBI" id="CHEBI:62899"/>
    </ligand>
</feature>
<accession>A0A2W5WV86</accession>
<evidence type="ECO:0000256" key="6">
    <source>
        <dbReference type="ARBA" id="ARBA00022977"/>
    </source>
</evidence>
<dbReference type="GO" id="GO:0004789">
    <property type="term" value="F:thiamine-phosphate diphosphorylase activity"/>
    <property type="evidence" value="ECO:0007669"/>
    <property type="project" value="UniProtKB-UniRule"/>
</dbReference>
<feature type="binding site" evidence="10">
    <location>
        <position position="113"/>
    </location>
    <ligand>
        <name>4-amino-2-methyl-5-(diphosphooxymethyl)pyrimidine</name>
        <dbReference type="ChEBI" id="CHEBI:57841"/>
    </ligand>
</feature>
<dbReference type="GO" id="GO:0000287">
    <property type="term" value="F:magnesium ion binding"/>
    <property type="evidence" value="ECO:0007669"/>
    <property type="project" value="UniProtKB-UniRule"/>
</dbReference>
<feature type="binding site" evidence="10">
    <location>
        <position position="75"/>
    </location>
    <ligand>
        <name>Mg(2+)</name>
        <dbReference type="ChEBI" id="CHEBI:18420"/>
    </ligand>
</feature>
<dbReference type="GO" id="GO:0009228">
    <property type="term" value="P:thiamine biosynthetic process"/>
    <property type="evidence" value="ECO:0007669"/>
    <property type="project" value="UniProtKB-KW"/>
</dbReference>
<comment type="catalytic activity">
    <reaction evidence="8 10 11">
        <text>2-(2-carboxy-4-methylthiazol-5-yl)ethyl phosphate + 4-amino-2-methyl-5-(diphosphooxymethyl)pyrimidine + 2 H(+) = thiamine phosphate + CO2 + diphosphate</text>
        <dbReference type="Rhea" id="RHEA:47848"/>
        <dbReference type="ChEBI" id="CHEBI:15378"/>
        <dbReference type="ChEBI" id="CHEBI:16526"/>
        <dbReference type="ChEBI" id="CHEBI:33019"/>
        <dbReference type="ChEBI" id="CHEBI:37575"/>
        <dbReference type="ChEBI" id="CHEBI:57841"/>
        <dbReference type="ChEBI" id="CHEBI:62890"/>
        <dbReference type="EC" id="2.5.1.3"/>
    </reaction>
</comment>
<dbReference type="UniPathway" id="UPA00060">
    <property type="reaction ID" value="UER00141"/>
</dbReference>
<comment type="function">
    <text evidence="1 10">Condenses 4-methyl-5-(beta-hydroxyethyl)thiazole monophosphate (THZ-P) and 2-methyl-4-amino-5-hydroxymethyl pyrimidine pyrophosphate (HMP-PP) to form thiamine monophosphate (TMP).</text>
</comment>
<evidence type="ECO:0000256" key="10">
    <source>
        <dbReference type="HAMAP-Rule" id="MF_00097"/>
    </source>
</evidence>
<dbReference type="HAMAP" id="MF_00097">
    <property type="entry name" value="TMP_synthase"/>
    <property type="match status" value="1"/>
</dbReference>
<comment type="catalytic activity">
    <reaction evidence="9 10 11">
        <text>2-[(2R,5Z)-2-carboxy-4-methylthiazol-5(2H)-ylidene]ethyl phosphate + 4-amino-2-methyl-5-(diphosphooxymethyl)pyrimidine + 2 H(+) = thiamine phosphate + CO2 + diphosphate</text>
        <dbReference type="Rhea" id="RHEA:47844"/>
        <dbReference type="ChEBI" id="CHEBI:15378"/>
        <dbReference type="ChEBI" id="CHEBI:16526"/>
        <dbReference type="ChEBI" id="CHEBI:33019"/>
        <dbReference type="ChEBI" id="CHEBI:37575"/>
        <dbReference type="ChEBI" id="CHEBI:57841"/>
        <dbReference type="ChEBI" id="CHEBI:62899"/>
        <dbReference type="EC" id="2.5.1.3"/>
    </reaction>
</comment>
<comment type="caution">
    <text evidence="10">Lacks conserved residue(s) required for the propagation of feature annotation.</text>
</comment>
<evidence type="ECO:0000256" key="4">
    <source>
        <dbReference type="ARBA" id="ARBA00022723"/>
    </source>
</evidence>
<dbReference type="InterPro" id="IPR036206">
    <property type="entry name" value="ThiamineP_synth_sf"/>
</dbReference>
<dbReference type="PANTHER" id="PTHR20857:SF15">
    <property type="entry name" value="THIAMINE-PHOSPHATE SYNTHASE"/>
    <property type="match status" value="1"/>
</dbReference>
<dbReference type="RefSeq" id="WP_111249743.1">
    <property type="nucleotide sequence ID" value="NZ_QKWH01000001.1"/>
</dbReference>
<feature type="binding site" evidence="10">
    <location>
        <begin position="196"/>
        <end position="197"/>
    </location>
    <ligand>
        <name>2-[(2R,5Z)-2-carboxy-4-methylthiazol-5(2H)-ylidene]ethyl phosphate</name>
        <dbReference type="ChEBI" id="CHEBI:62899"/>
    </ligand>
</feature>
<dbReference type="SUPFAM" id="SSF51391">
    <property type="entry name" value="Thiamin phosphate synthase"/>
    <property type="match status" value="1"/>
</dbReference>
<keyword evidence="5 10" id="KW-0460">Magnesium</keyword>
<keyword evidence="3 10" id="KW-0808">Transferase</keyword>
<evidence type="ECO:0000256" key="1">
    <source>
        <dbReference type="ARBA" id="ARBA00003814"/>
    </source>
</evidence>
<comment type="similarity">
    <text evidence="10 11">Belongs to the thiamine-phosphate synthase family.</text>
</comment>
<keyword evidence="6 10" id="KW-0784">Thiamine biosynthesis</keyword>
<dbReference type="EC" id="2.5.1.3" evidence="10"/>
<keyword evidence="4 10" id="KW-0479">Metal-binding</keyword>
<sequence>MSAPARLDPTVYLVTDTRLCGGPAGVVETVRGAVSGGVTAVQLRDPGASTRELVALGEALLALLRPVGVPLVVDDRVDVALALGADGAHVGQSDLDPVAARRLLGPGRHLGLSVSTPDEARAAVALPPGTVDLLGVGPVNPTTSKADARPAVGADGLARVVHAASAGRLPCVAIGGLRTQDVPALHAAGAAGSAVVSAVCGTPDPEAATRSLVRAWAEARSATRAGSAR</sequence>
<dbReference type="EMBL" id="QKWH01000001">
    <property type="protein sequence ID" value="PZR55379.1"/>
    <property type="molecule type" value="Genomic_DNA"/>
</dbReference>
<evidence type="ECO:0000256" key="2">
    <source>
        <dbReference type="ARBA" id="ARBA00005165"/>
    </source>
</evidence>
<comment type="catalytic activity">
    <reaction evidence="7 10 11">
        <text>4-methyl-5-(2-phosphooxyethyl)-thiazole + 4-amino-2-methyl-5-(diphosphooxymethyl)pyrimidine + H(+) = thiamine phosphate + diphosphate</text>
        <dbReference type="Rhea" id="RHEA:22328"/>
        <dbReference type="ChEBI" id="CHEBI:15378"/>
        <dbReference type="ChEBI" id="CHEBI:33019"/>
        <dbReference type="ChEBI" id="CHEBI:37575"/>
        <dbReference type="ChEBI" id="CHEBI:57841"/>
        <dbReference type="ChEBI" id="CHEBI:58296"/>
        <dbReference type="EC" id="2.5.1.3"/>
    </reaction>
</comment>
<evidence type="ECO:0000256" key="3">
    <source>
        <dbReference type="ARBA" id="ARBA00022679"/>
    </source>
</evidence>
<feature type="binding site" evidence="10">
    <location>
        <begin position="142"/>
        <end position="144"/>
    </location>
    <ligand>
        <name>2-[(2R,5Z)-2-carboxy-4-methylthiazol-5(2H)-ylidene]ethyl phosphate</name>
        <dbReference type="ChEBI" id="CHEBI:62899"/>
    </ligand>
</feature>
<comment type="cofactor">
    <cofactor evidence="10">
        <name>Mg(2+)</name>
        <dbReference type="ChEBI" id="CHEBI:18420"/>
    </cofactor>
    <text evidence="10">Binds 1 Mg(2+) ion per subunit.</text>
</comment>
<dbReference type="CDD" id="cd00564">
    <property type="entry name" value="TMP_TenI"/>
    <property type="match status" value="1"/>
</dbReference>